<dbReference type="EMBL" id="BMAO01029453">
    <property type="protein sequence ID" value="GFR31790.1"/>
    <property type="molecule type" value="Genomic_DNA"/>
</dbReference>
<reference evidence="2" key="1">
    <citation type="submission" date="2020-07" db="EMBL/GenBank/DDBJ databases">
        <title>Multicomponent nature underlies the extraordinary mechanical properties of spider dragline silk.</title>
        <authorList>
            <person name="Kono N."/>
            <person name="Nakamura H."/>
            <person name="Mori M."/>
            <person name="Yoshida Y."/>
            <person name="Ohtoshi R."/>
            <person name="Malay A.D."/>
            <person name="Moran D.A.P."/>
            <person name="Tomita M."/>
            <person name="Numata K."/>
            <person name="Arakawa K."/>
        </authorList>
    </citation>
    <scope>NUCLEOTIDE SEQUENCE</scope>
</reference>
<name>A0A8X6I062_TRICU</name>
<accession>A0A8X6I062</accession>
<gene>
    <name evidence="2" type="ORF">TNCT_558541</name>
</gene>
<evidence type="ECO:0000313" key="3">
    <source>
        <dbReference type="Proteomes" id="UP000887116"/>
    </source>
</evidence>
<feature type="compositionally biased region" description="Polar residues" evidence="1">
    <location>
        <begin position="121"/>
        <end position="149"/>
    </location>
</feature>
<keyword evidence="3" id="KW-1185">Reference proteome</keyword>
<organism evidence="2 3">
    <name type="scientific">Trichonephila clavata</name>
    <name type="common">Joro spider</name>
    <name type="synonym">Nephila clavata</name>
    <dbReference type="NCBI Taxonomy" id="2740835"/>
    <lineage>
        <taxon>Eukaryota</taxon>
        <taxon>Metazoa</taxon>
        <taxon>Ecdysozoa</taxon>
        <taxon>Arthropoda</taxon>
        <taxon>Chelicerata</taxon>
        <taxon>Arachnida</taxon>
        <taxon>Araneae</taxon>
        <taxon>Araneomorphae</taxon>
        <taxon>Entelegynae</taxon>
        <taxon>Araneoidea</taxon>
        <taxon>Nephilidae</taxon>
        <taxon>Trichonephila</taxon>
    </lineage>
</organism>
<dbReference type="Proteomes" id="UP000887116">
    <property type="component" value="Unassembled WGS sequence"/>
</dbReference>
<protein>
    <submittedName>
        <fullName evidence="2">Uncharacterized protein</fullName>
    </submittedName>
</protein>
<dbReference type="AlphaFoldDB" id="A0A8X6I062"/>
<evidence type="ECO:0000256" key="1">
    <source>
        <dbReference type="SAM" id="MobiDB-lite"/>
    </source>
</evidence>
<feature type="region of interest" description="Disordered" evidence="1">
    <location>
        <begin position="120"/>
        <end position="149"/>
    </location>
</feature>
<evidence type="ECO:0000313" key="2">
    <source>
        <dbReference type="EMBL" id="GFR31790.1"/>
    </source>
</evidence>
<sequence>MEEKILTNECKETEKNEEKFKNSQSFSFAPSIVSENFQIENIEMEGHTSLNTPSRCSYIMEESFMEFQEIGTSANDPYSEWYDDFEFDQSKLQTNYVDPNSVNTELKQKTTDEILFEETIPGSNMEPTSDLNLGTVSRSIDYNSENSSG</sequence>
<comment type="caution">
    <text evidence="2">The sequence shown here is derived from an EMBL/GenBank/DDBJ whole genome shotgun (WGS) entry which is preliminary data.</text>
</comment>
<dbReference type="OrthoDB" id="10485746at2759"/>
<proteinExistence type="predicted"/>